<sequence length="62" mass="7467">MEWRDTLNLSSDQHITISTETFSRPVSIYVLEKNYLWKYSYLEEEDPFKFATKASFSRLLLQ</sequence>
<dbReference type="Proteomes" id="UP000005239">
    <property type="component" value="Unassembled WGS sequence"/>
</dbReference>
<accession>A0A8R1UTI0</accession>
<reference evidence="1" key="2">
    <citation type="submission" date="2022-06" db="UniProtKB">
        <authorList>
            <consortium name="EnsemblMetazoa"/>
        </authorList>
    </citation>
    <scope>IDENTIFICATION</scope>
    <source>
        <strain evidence="1">PS312</strain>
    </source>
</reference>
<dbReference type="EnsemblMetazoa" id="PPA38423.1">
    <property type="protein sequence ID" value="PPA38423.1"/>
    <property type="gene ID" value="WBGene00276792"/>
</dbReference>
<keyword evidence="2" id="KW-1185">Reference proteome</keyword>
<evidence type="ECO:0000313" key="2">
    <source>
        <dbReference type="Proteomes" id="UP000005239"/>
    </source>
</evidence>
<proteinExistence type="predicted"/>
<dbReference type="AlphaFoldDB" id="A0A2A6CF91"/>
<accession>A0A2A6CF91</accession>
<evidence type="ECO:0000313" key="1">
    <source>
        <dbReference type="EnsemblMetazoa" id="PPA38423.1"/>
    </source>
</evidence>
<name>A0A2A6CF91_PRIPA</name>
<reference evidence="2" key="1">
    <citation type="journal article" date="2008" name="Nat. Genet.">
        <title>The Pristionchus pacificus genome provides a unique perspective on nematode lifestyle and parasitism.</title>
        <authorList>
            <person name="Dieterich C."/>
            <person name="Clifton S.W."/>
            <person name="Schuster L.N."/>
            <person name="Chinwalla A."/>
            <person name="Delehaunty K."/>
            <person name="Dinkelacker I."/>
            <person name="Fulton L."/>
            <person name="Fulton R."/>
            <person name="Godfrey J."/>
            <person name="Minx P."/>
            <person name="Mitreva M."/>
            <person name="Roeseler W."/>
            <person name="Tian H."/>
            <person name="Witte H."/>
            <person name="Yang S.P."/>
            <person name="Wilson R.K."/>
            <person name="Sommer R.J."/>
        </authorList>
    </citation>
    <scope>NUCLEOTIDE SEQUENCE [LARGE SCALE GENOMIC DNA]</scope>
    <source>
        <strain evidence="2">PS312</strain>
    </source>
</reference>
<organism evidence="1 2">
    <name type="scientific">Pristionchus pacificus</name>
    <name type="common">Parasitic nematode worm</name>
    <dbReference type="NCBI Taxonomy" id="54126"/>
    <lineage>
        <taxon>Eukaryota</taxon>
        <taxon>Metazoa</taxon>
        <taxon>Ecdysozoa</taxon>
        <taxon>Nematoda</taxon>
        <taxon>Chromadorea</taxon>
        <taxon>Rhabditida</taxon>
        <taxon>Rhabditina</taxon>
        <taxon>Diplogasteromorpha</taxon>
        <taxon>Diplogasteroidea</taxon>
        <taxon>Neodiplogasteridae</taxon>
        <taxon>Pristionchus</taxon>
    </lineage>
</organism>
<gene>
    <name evidence="1" type="primary">WBGene00276792</name>
</gene>
<protein>
    <submittedName>
        <fullName evidence="1">Uncharacterized protein</fullName>
    </submittedName>
</protein>